<evidence type="ECO:0000259" key="11">
    <source>
        <dbReference type="PROSITE" id="PS51192"/>
    </source>
</evidence>
<dbReference type="SMART" id="SM00487">
    <property type="entry name" value="DEXDc"/>
    <property type="match status" value="1"/>
</dbReference>
<comment type="caution">
    <text evidence="13">The sequence shown here is derived from an EMBL/GenBank/DDBJ whole genome shotgun (WGS) entry which is preliminary data.</text>
</comment>
<evidence type="ECO:0000313" key="13">
    <source>
        <dbReference type="EMBL" id="TGL35344.1"/>
    </source>
</evidence>
<dbReference type="PROSITE" id="PS51192">
    <property type="entry name" value="HELICASE_ATP_BIND_1"/>
    <property type="match status" value="1"/>
</dbReference>
<dbReference type="InterPro" id="IPR011545">
    <property type="entry name" value="DEAD/DEAH_box_helicase_dom"/>
</dbReference>
<dbReference type="InterPro" id="IPR006474">
    <property type="entry name" value="Helicase_Cas3_CRISPR-ass_core"/>
</dbReference>
<feature type="coiled-coil region" evidence="10">
    <location>
        <begin position="762"/>
        <end position="789"/>
    </location>
</feature>
<keyword evidence="10" id="KW-0175">Coiled coil</keyword>
<dbReference type="NCBIfam" id="TIGR01596">
    <property type="entry name" value="cas3_HD"/>
    <property type="match status" value="1"/>
</dbReference>
<dbReference type="Pfam" id="PF22590">
    <property type="entry name" value="Cas3-like_C_2"/>
    <property type="match status" value="1"/>
</dbReference>
<dbReference type="OrthoDB" id="9810236at2"/>
<keyword evidence="5" id="KW-0547">Nucleotide-binding</keyword>
<evidence type="ECO:0000256" key="6">
    <source>
        <dbReference type="ARBA" id="ARBA00022801"/>
    </source>
</evidence>
<evidence type="ECO:0000256" key="7">
    <source>
        <dbReference type="ARBA" id="ARBA00022806"/>
    </source>
</evidence>
<dbReference type="Gene3D" id="3.40.50.300">
    <property type="entry name" value="P-loop containing nucleotide triphosphate hydrolases"/>
    <property type="match status" value="2"/>
</dbReference>
<evidence type="ECO:0000313" key="14">
    <source>
        <dbReference type="Proteomes" id="UP000297871"/>
    </source>
</evidence>
<dbReference type="GO" id="GO:0004518">
    <property type="term" value="F:nuclease activity"/>
    <property type="evidence" value="ECO:0007669"/>
    <property type="project" value="UniProtKB-KW"/>
</dbReference>
<dbReference type="Gene3D" id="1.10.3210.30">
    <property type="match status" value="1"/>
</dbReference>
<protein>
    <submittedName>
        <fullName evidence="13">CRISPR-associated helicase Cas3</fullName>
    </submittedName>
</protein>
<dbReference type="InterPro" id="IPR038257">
    <property type="entry name" value="CRISPR-assoc_Cas3_HD_sf"/>
</dbReference>
<gene>
    <name evidence="13" type="primary">cas3</name>
    <name evidence="13" type="ORF">EHQ52_12825</name>
</gene>
<proteinExistence type="inferred from homology"/>
<dbReference type="InterPro" id="IPR001650">
    <property type="entry name" value="Helicase_C-like"/>
</dbReference>
<keyword evidence="4" id="KW-0479">Metal-binding</keyword>
<evidence type="ECO:0000259" key="12">
    <source>
        <dbReference type="PROSITE" id="PS51643"/>
    </source>
</evidence>
<evidence type="ECO:0000256" key="8">
    <source>
        <dbReference type="ARBA" id="ARBA00022840"/>
    </source>
</evidence>
<dbReference type="GO" id="GO:0003723">
    <property type="term" value="F:RNA binding"/>
    <property type="evidence" value="ECO:0007669"/>
    <property type="project" value="TreeGrafter"/>
</dbReference>
<organism evidence="13 14">
    <name type="scientific">Leptospira koniambonensis</name>
    <dbReference type="NCBI Taxonomy" id="2484950"/>
    <lineage>
        <taxon>Bacteria</taxon>
        <taxon>Pseudomonadati</taxon>
        <taxon>Spirochaetota</taxon>
        <taxon>Spirochaetia</taxon>
        <taxon>Leptospirales</taxon>
        <taxon>Leptospiraceae</taxon>
        <taxon>Leptospira</taxon>
    </lineage>
</organism>
<dbReference type="Pfam" id="PF18019">
    <property type="entry name" value="Cas3_HD"/>
    <property type="match status" value="1"/>
</dbReference>
<dbReference type="SMART" id="SM00490">
    <property type="entry name" value="HELICc"/>
    <property type="match status" value="1"/>
</dbReference>
<reference evidence="13" key="1">
    <citation type="journal article" date="2019" name="PLoS Negl. Trop. Dis.">
        <title>Revisiting the worldwide diversity of Leptospira species in the environment.</title>
        <authorList>
            <person name="Vincent A.T."/>
            <person name="Schiettekatte O."/>
            <person name="Bourhy P."/>
            <person name="Veyrier F.J."/>
            <person name="Picardeau M."/>
        </authorList>
    </citation>
    <scope>NUCLEOTIDE SEQUENCE [LARGE SCALE GENOMIC DNA]</scope>
    <source>
        <strain evidence="13">201800265</strain>
    </source>
</reference>
<dbReference type="Proteomes" id="UP000297871">
    <property type="component" value="Unassembled WGS sequence"/>
</dbReference>
<dbReference type="GO" id="GO:0016787">
    <property type="term" value="F:hydrolase activity"/>
    <property type="evidence" value="ECO:0007669"/>
    <property type="project" value="UniProtKB-KW"/>
</dbReference>
<name>A0A4R9JBI5_9LEPT</name>
<keyword evidence="6" id="KW-0378">Hydrolase</keyword>
<comment type="similarity">
    <text evidence="2">In the central section; belongs to the CRISPR-associated helicase Cas3 family.</text>
</comment>
<dbReference type="InterPro" id="IPR050547">
    <property type="entry name" value="DEAD_box_RNA_helicases"/>
</dbReference>
<dbReference type="InterPro" id="IPR006483">
    <property type="entry name" value="CRISPR-assoc_Cas3_HD"/>
</dbReference>
<dbReference type="GO" id="GO:0046872">
    <property type="term" value="F:metal ion binding"/>
    <property type="evidence" value="ECO:0007669"/>
    <property type="project" value="UniProtKB-KW"/>
</dbReference>
<dbReference type="GO" id="GO:0051607">
    <property type="term" value="P:defense response to virus"/>
    <property type="evidence" value="ECO:0007669"/>
    <property type="project" value="UniProtKB-KW"/>
</dbReference>
<accession>A0A4R9JBI5</accession>
<sequence length="922" mass="104446">MRDGYYNYWGKAGIDDSYHLLAYHSIDVAAVGEIIFQENPSLLFKFSNLLKIEPVLFRKIFLFFLAIHDLGKFSNAFQGQVKSVYEKLNPGTVPKPYSIRHDSLGFMLWNKHFLINQRGKLSGRLIDSNLFYLSSDQNRDIKDLLNIFISITTGHHGKPPSNTGYTGNSVDLSFHFTTKNIDDSYQFLLNAYNFFLTDLEIKQLGDLSLKESIVNLRLFSFWLAGLSVLCDWIGSNKEIFKFNSLVEDLQSYWNKIAIPQATEAVYKSGILPSKVTSYSKPIELFSYLSTPTPLQAACDSLDLVDGPQLFILEDVTGAGKTEAALILAKKLMNSNGYTGMFIGLPTMATANGMYDRVSLYYRKIYDSGATPSLILAHGARKLSDTFRQSIISDTIPKDKSYAQDEASASAQCTAWLADSSKKATLSDIAVGTIDQVLISILLSKFQSLRLFGLMNKVLILDEIHAYDEYMNELIQSLLNSQAKVGNSVILLSATIPHSLKEKFISAFNETEEEREPKSLDKHYPLLTQCSRTGIKEVKITTREEVKRSAPVNFIYEKSIVHSLIQSSTQEGKCVCWIRNTVADALEAFEIMRNIFSEDQVILFHARFAMGDRLDIEQKVKGYFGPNSNYEQRKGKIVISTQVVEQSLDLDFDVMISDLAPIDLLIQRAGRLHRHTRNSLGNRVQNKDTRENLTFHIYSPVIEEEPQANWYSSFSKGGSVVYPDHGKIFLTAKILKQERELRMPEDARKLIEYVYGNTEPIPINLLERNLKNTENQKQNASRANNSVINLQSGYTAVDNEAIWNDLNAPTRLGEETVRVILAKYENEVLVPWYNIGQSPWPNSEVKVLSYFLKSEKENPQLEAEIRKCKEQLPDKGKYSILIPLIKNFDNQWIGTALDKEGNDVQCVYDSKFGFRKIKSGVVV</sequence>
<dbReference type="EMBL" id="RQFY01000004">
    <property type="protein sequence ID" value="TGL35344.1"/>
    <property type="molecule type" value="Genomic_DNA"/>
</dbReference>
<dbReference type="GO" id="GO:0003724">
    <property type="term" value="F:RNA helicase activity"/>
    <property type="evidence" value="ECO:0007669"/>
    <property type="project" value="TreeGrafter"/>
</dbReference>
<keyword evidence="14" id="KW-1185">Reference proteome</keyword>
<evidence type="ECO:0000256" key="2">
    <source>
        <dbReference type="ARBA" id="ARBA00009046"/>
    </source>
</evidence>
<keyword evidence="8" id="KW-0067">ATP-binding</keyword>
<dbReference type="InterPro" id="IPR027417">
    <property type="entry name" value="P-loop_NTPase"/>
</dbReference>
<feature type="domain" description="Helicase ATP-binding" evidence="11">
    <location>
        <begin position="301"/>
        <end position="513"/>
    </location>
</feature>
<dbReference type="SUPFAM" id="SSF52540">
    <property type="entry name" value="P-loop containing nucleoside triphosphate hydrolases"/>
    <property type="match status" value="1"/>
</dbReference>
<evidence type="ECO:0000256" key="9">
    <source>
        <dbReference type="ARBA" id="ARBA00023118"/>
    </source>
</evidence>
<dbReference type="PROSITE" id="PS51643">
    <property type="entry name" value="HD_CAS3"/>
    <property type="match status" value="1"/>
</dbReference>
<keyword evidence="9" id="KW-0051">Antiviral defense</keyword>
<evidence type="ECO:0000256" key="1">
    <source>
        <dbReference type="ARBA" id="ARBA00006847"/>
    </source>
</evidence>
<keyword evidence="3" id="KW-0540">Nuclease</keyword>
<dbReference type="PANTHER" id="PTHR47963:SF9">
    <property type="entry name" value="CRISPR-ASSOCIATED ENDONUCLEASE_HELICASE CAS3"/>
    <property type="match status" value="1"/>
</dbReference>
<dbReference type="GO" id="GO:0005524">
    <property type="term" value="F:ATP binding"/>
    <property type="evidence" value="ECO:0007669"/>
    <property type="project" value="UniProtKB-KW"/>
</dbReference>
<dbReference type="InterPro" id="IPR014001">
    <property type="entry name" value="Helicase_ATP-bd"/>
</dbReference>
<evidence type="ECO:0000256" key="5">
    <source>
        <dbReference type="ARBA" id="ARBA00022741"/>
    </source>
</evidence>
<dbReference type="PANTHER" id="PTHR47963">
    <property type="entry name" value="DEAD-BOX ATP-DEPENDENT RNA HELICASE 47, MITOCHONDRIAL"/>
    <property type="match status" value="1"/>
</dbReference>
<dbReference type="AlphaFoldDB" id="A0A4R9JBI5"/>
<keyword evidence="7" id="KW-0347">Helicase</keyword>
<evidence type="ECO:0000256" key="10">
    <source>
        <dbReference type="SAM" id="Coils"/>
    </source>
</evidence>
<dbReference type="Pfam" id="PF00270">
    <property type="entry name" value="DEAD"/>
    <property type="match status" value="1"/>
</dbReference>
<evidence type="ECO:0000256" key="3">
    <source>
        <dbReference type="ARBA" id="ARBA00022722"/>
    </source>
</evidence>
<evidence type="ECO:0000256" key="4">
    <source>
        <dbReference type="ARBA" id="ARBA00022723"/>
    </source>
</evidence>
<dbReference type="InterPro" id="IPR054712">
    <property type="entry name" value="Cas3-like_dom"/>
</dbReference>
<feature type="domain" description="HD Cas3-type" evidence="12">
    <location>
        <begin position="14"/>
        <end position="233"/>
    </location>
</feature>
<comment type="similarity">
    <text evidence="1">In the N-terminal section; belongs to the CRISPR-associated nuclease Cas3-HD family.</text>
</comment>
<dbReference type="CDD" id="cd09641">
    <property type="entry name" value="Cas3''_I"/>
    <property type="match status" value="1"/>
</dbReference>
<dbReference type="NCBIfam" id="TIGR01587">
    <property type="entry name" value="cas3_core"/>
    <property type="match status" value="1"/>
</dbReference>
<dbReference type="RefSeq" id="WP_135615523.1">
    <property type="nucleotide sequence ID" value="NZ_RQFY01000004.1"/>
</dbReference>